<evidence type="ECO:0000313" key="2">
    <source>
        <dbReference type="EMBL" id="EGG08499.1"/>
    </source>
</evidence>
<dbReference type="AlphaFoldDB" id="F4RGF3"/>
<evidence type="ECO:0000313" key="3">
    <source>
        <dbReference type="Proteomes" id="UP000001072"/>
    </source>
</evidence>
<name>F4RGF3_MELLP</name>
<feature type="compositionally biased region" description="Polar residues" evidence="1">
    <location>
        <begin position="173"/>
        <end position="196"/>
    </location>
</feature>
<dbReference type="OrthoDB" id="2510207at2759"/>
<dbReference type="KEGG" id="mlr:MELLADRAFT_84674"/>
<dbReference type="InParanoid" id="F4RGF3"/>
<dbReference type="HOGENOM" id="CLU_819106_0_0_1"/>
<keyword evidence="3" id="KW-1185">Reference proteome</keyword>
<protein>
    <submittedName>
        <fullName evidence="2">Uncharacterized protein</fullName>
    </submittedName>
</protein>
<dbReference type="Proteomes" id="UP000001072">
    <property type="component" value="Unassembled WGS sequence"/>
</dbReference>
<reference evidence="3" key="1">
    <citation type="journal article" date="2011" name="Proc. Natl. Acad. Sci. U.S.A.">
        <title>Obligate biotrophy features unraveled by the genomic analysis of rust fungi.</title>
        <authorList>
            <person name="Duplessis S."/>
            <person name="Cuomo C.A."/>
            <person name="Lin Y.-C."/>
            <person name="Aerts A."/>
            <person name="Tisserant E."/>
            <person name="Veneault-Fourrey C."/>
            <person name="Joly D.L."/>
            <person name="Hacquard S."/>
            <person name="Amselem J."/>
            <person name="Cantarel B.L."/>
            <person name="Chiu R."/>
            <person name="Coutinho P.M."/>
            <person name="Feau N."/>
            <person name="Field M."/>
            <person name="Frey P."/>
            <person name="Gelhaye E."/>
            <person name="Goldberg J."/>
            <person name="Grabherr M.G."/>
            <person name="Kodira C.D."/>
            <person name="Kohler A."/>
            <person name="Kuees U."/>
            <person name="Lindquist E.A."/>
            <person name="Lucas S.M."/>
            <person name="Mago R."/>
            <person name="Mauceli E."/>
            <person name="Morin E."/>
            <person name="Murat C."/>
            <person name="Pangilinan J.L."/>
            <person name="Park R."/>
            <person name="Pearson M."/>
            <person name="Quesneville H."/>
            <person name="Rouhier N."/>
            <person name="Sakthikumar S."/>
            <person name="Salamov A.A."/>
            <person name="Schmutz J."/>
            <person name="Selles B."/>
            <person name="Shapiro H."/>
            <person name="Tanguay P."/>
            <person name="Tuskan G.A."/>
            <person name="Henrissat B."/>
            <person name="Van de Peer Y."/>
            <person name="Rouze P."/>
            <person name="Ellis J.G."/>
            <person name="Dodds P.N."/>
            <person name="Schein J.E."/>
            <person name="Zhong S."/>
            <person name="Hamelin R.C."/>
            <person name="Grigoriev I.V."/>
            <person name="Szabo L.J."/>
            <person name="Martin F."/>
        </authorList>
    </citation>
    <scope>NUCLEOTIDE SEQUENCE [LARGE SCALE GENOMIC DNA]</scope>
    <source>
        <strain evidence="3">98AG31 / pathotype 3-4-7</strain>
    </source>
</reference>
<feature type="compositionally biased region" description="Polar residues" evidence="1">
    <location>
        <begin position="136"/>
        <end position="147"/>
    </location>
</feature>
<feature type="compositionally biased region" description="Low complexity" evidence="1">
    <location>
        <begin position="89"/>
        <end position="106"/>
    </location>
</feature>
<evidence type="ECO:0000256" key="1">
    <source>
        <dbReference type="SAM" id="MobiDB-lite"/>
    </source>
</evidence>
<sequence>MSTRKGGTNVAYECPHLPTCYDPSSKGKPCQDCNGLNLTGVRNHTLTTRQHAFCAPGCPVYKLTDLSQIEFKRKKCSTTTDLPGSSNVTQTRTSSTERSPSPSLRTGKTPRIRQREGTHEGAVSTNQGVSGEPSFRRNSVRSTSACNPVQDKFSGMSINPEKFTLQEPHHSSPKASSFTRETNRNSSNVPGNSRSKNLIGDMSTAFAGPHHTQLESISAPNPGVANQLHALINSQSSQEAEPLMCDFLILDPAAPATNICHEKPFHFDWKFGALLVVSSVHFFWFIRAWWDEYAHAY</sequence>
<proteinExistence type="predicted"/>
<feature type="region of interest" description="Disordered" evidence="1">
    <location>
        <begin position="75"/>
        <end position="204"/>
    </location>
</feature>
<dbReference type="RefSeq" id="XP_007408085.1">
    <property type="nucleotide sequence ID" value="XM_007408023.1"/>
</dbReference>
<gene>
    <name evidence="2" type="ORF">MELLADRAFT_84674</name>
</gene>
<feature type="compositionally biased region" description="Polar residues" evidence="1">
    <location>
        <begin position="77"/>
        <end position="88"/>
    </location>
</feature>
<accession>F4RGF3</accession>
<dbReference type="GeneID" id="18933570"/>
<dbReference type="EMBL" id="GL883100">
    <property type="protein sequence ID" value="EGG08499.1"/>
    <property type="molecule type" value="Genomic_DNA"/>
</dbReference>
<dbReference type="VEuPathDB" id="FungiDB:MELLADRAFT_84674"/>
<organism evidence="3">
    <name type="scientific">Melampsora larici-populina (strain 98AG31 / pathotype 3-4-7)</name>
    <name type="common">Poplar leaf rust fungus</name>
    <dbReference type="NCBI Taxonomy" id="747676"/>
    <lineage>
        <taxon>Eukaryota</taxon>
        <taxon>Fungi</taxon>
        <taxon>Dikarya</taxon>
        <taxon>Basidiomycota</taxon>
        <taxon>Pucciniomycotina</taxon>
        <taxon>Pucciniomycetes</taxon>
        <taxon>Pucciniales</taxon>
        <taxon>Melampsoraceae</taxon>
        <taxon>Melampsora</taxon>
    </lineage>
</organism>